<dbReference type="Proteomes" id="UP001165090">
    <property type="component" value="Unassembled WGS sequence"/>
</dbReference>
<gene>
    <name evidence="2" type="ORF">VaNZ11_014136</name>
</gene>
<protein>
    <submittedName>
        <fullName evidence="2">Uncharacterized protein</fullName>
    </submittedName>
</protein>
<sequence>METRHLDGSFRLPCDSKKRSRANEAEFCNEHDLPPRAREAICGQFLKNSECYFLSGGKRRLHNSCPSARAPVVGCREKTPPIPGPSSYDLRPSSARSPTNHEHEAVESAVSHSGLPLLRLRSLDLSDLNRDQLAALISELDEYEAFVKQLLGEHWAQYMARFSASENRDGALETDWAISSPKAASDQKRAKASPRYPAHLDPVYIESTFGAQSRAACRGQNSTISQSPTPIPPKPPHLSDKYASYDVPRLEPRASDTASGSDPSPRRTPPGKCPVKTVGSASGPRTPILLNTPAARNDNQHSFSMTSPRPSPSPRPSRRPHDVTAALTDAQRRGAEYDIRAAQTTWPRCGTASGTGVSGGAVAVNRFFIPSDVRDAPVSFSRTPRLPKEADCSRTKSNPYSESQPTAPDDSFRTGYLYTQLAPPPSRPPSQLSVHAVLPPPPPPPPPPSSGSRFISWRRLAV</sequence>
<accession>A0ABQ5SJG8</accession>
<feature type="region of interest" description="Disordered" evidence="1">
    <location>
        <begin position="215"/>
        <end position="322"/>
    </location>
</feature>
<evidence type="ECO:0000313" key="3">
    <source>
        <dbReference type="Proteomes" id="UP001165090"/>
    </source>
</evidence>
<feature type="region of interest" description="Disordered" evidence="1">
    <location>
        <begin position="376"/>
        <end position="455"/>
    </location>
</feature>
<name>A0ABQ5SJG8_9CHLO</name>
<dbReference type="EMBL" id="BSDZ01000086">
    <property type="protein sequence ID" value="GLI69502.1"/>
    <property type="molecule type" value="Genomic_DNA"/>
</dbReference>
<feature type="region of interest" description="Disordered" evidence="1">
    <location>
        <begin position="76"/>
        <end position="108"/>
    </location>
</feature>
<organism evidence="2 3">
    <name type="scientific">Volvox africanus</name>
    <dbReference type="NCBI Taxonomy" id="51714"/>
    <lineage>
        <taxon>Eukaryota</taxon>
        <taxon>Viridiplantae</taxon>
        <taxon>Chlorophyta</taxon>
        <taxon>core chlorophytes</taxon>
        <taxon>Chlorophyceae</taxon>
        <taxon>CS clade</taxon>
        <taxon>Chlamydomonadales</taxon>
        <taxon>Volvocaceae</taxon>
        <taxon>Volvox</taxon>
    </lineage>
</organism>
<feature type="compositionally biased region" description="Pro residues" evidence="1">
    <location>
        <begin position="438"/>
        <end position="449"/>
    </location>
</feature>
<keyword evidence="3" id="KW-1185">Reference proteome</keyword>
<comment type="caution">
    <text evidence="2">The sequence shown here is derived from an EMBL/GenBank/DDBJ whole genome shotgun (WGS) entry which is preliminary data.</text>
</comment>
<proteinExistence type="predicted"/>
<evidence type="ECO:0000256" key="1">
    <source>
        <dbReference type="SAM" id="MobiDB-lite"/>
    </source>
</evidence>
<reference evidence="2 3" key="1">
    <citation type="journal article" date="2023" name="IScience">
        <title>Expanded male sex-determining region conserved during the evolution of homothallism in the green alga Volvox.</title>
        <authorList>
            <person name="Yamamoto K."/>
            <person name="Matsuzaki R."/>
            <person name="Mahakham W."/>
            <person name="Heman W."/>
            <person name="Sekimoto H."/>
            <person name="Kawachi M."/>
            <person name="Minakuchi Y."/>
            <person name="Toyoda A."/>
            <person name="Nozaki H."/>
        </authorList>
    </citation>
    <scope>NUCLEOTIDE SEQUENCE [LARGE SCALE GENOMIC DNA]</scope>
    <source>
        <strain evidence="2 3">NIES-4468</strain>
    </source>
</reference>
<feature type="compositionally biased region" description="Polar residues" evidence="1">
    <location>
        <begin position="395"/>
        <end position="406"/>
    </location>
</feature>
<evidence type="ECO:0000313" key="2">
    <source>
        <dbReference type="EMBL" id="GLI69502.1"/>
    </source>
</evidence>